<proteinExistence type="predicted"/>
<comment type="caution">
    <text evidence="1">The sequence shown here is derived from an EMBL/GenBank/DDBJ whole genome shotgun (WGS) entry which is preliminary data.</text>
</comment>
<reference evidence="1" key="1">
    <citation type="submission" date="2019-08" db="EMBL/GenBank/DDBJ databases">
        <authorList>
            <person name="Kucharzyk K."/>
            <person name="Murdoch R.W."/>
            <person name="Higgins S."/>
            <person name="Loffler F."/>
        </authorList>
    </citation>
    <scope>NUCLEOTIDE SEQUENCE</scope>
</reference>
<organism evidence="1">
    <name type="scientific">bioreactor metagenome</name>
    <dbReference type="NCBI Taxonomy" id="1076179"/>
    <lineage>
        <taxon>unclassified sequences</taxon>
        <taxon>metagenomes</taxon>
        <taxon>ecological metagenomes</taxon>
    </lineage>
</organism>
<sequence length="47" mass="5536">MLLVVFNYKYWNQSNDIDVQCSMSPFALSSIHPLYARLHTLRHSKNP</sequence>
<protein>
    <submittedName>
        <fullName evidence="1">Uncharacterized protein</fullName>
    </submittedName>
</protein>
<accession>A0A645D0C9</accession>
<evidence type="ECO:0000313" key="1">
    <source>
        <dbReference type="EMBL" id="MPM82568.1"/>
    </source>
</evidence>
<dbReference type="EMBL" id="VSSQ01031616">
    <property type="protein sequence ID" value="MPM82568.1"/>
    <property type="molecule type" value="Genomic_DNA"/>
</dbReference>
<gene>
    <name evidence="1" type="ORF">SDC9_129629</name>
</gene>
<name>A0A645D0C9_9ZZZZ</name>
<dbReference type="AlphaFoldDB" id="A0A645D0C9"/>